<dbReference type="AlphaFoldDB" id="A0A4Y2V0B5"/>
<accession>A0A4Y2V0B5</accession>
<comment type="caution">
    <text evidence="1">The sequence shown here is derived from an EMBL/GenBank/DDBJ whole genome shotgun (WGS) entry which is preliminary data.</text>
</comment>
<organism evidence="1 2">
    <name type="scientific">Araneus ventricosus</name>
    <name type="common">Orbweaver spider</name>
    <name type="synonym">Epeira ventricosa</name>
    <dbReference type="NCBI Taxonomy" id="182803"/>
    <lineage>
        <taxon>Eukaryota</taxon>
        <taxon>Metazoa</taxon>
        <taxon>Ecdysozoa</taxon>
        <taxon>Arthropoda</taxon>
        <taxon>Chelicerata</taxon>
        <taxon>Arachnida</taxon>
        <taxon>Araneae</taxon>
        <taxon>Araneomorphae</taxon>
        <taxon>Entelegynae</taxon>
        <taxon>Araneoidea</taxon>
        <taxon>Araneidae</taxon>
        <taxon>Araneus</taxon>
    </lineage>
</organism>
<dbReference type="Proteomes" id="UP000499080">
    <property type="component" value="Unassembled WGS sequence"/>
</dbReference>
<gene>
    <name evidence="1" type="ORF">AVEN_84336_1</name>
</gene>
<keyword evidence="2" id="KW-1185">Reference proteome</keyword>
<dbReference type="EMBL" id="BGPR01041660">
    <property type="protein sequence ID" value="GBO17972.1"/>
    <property type="molecule type" value="Genomic_DNA"/>
</dbReference>
<reference evidence="1 2" key="1">
    <citation type="journal article" date="2019" name="Sci. Rep.">
        <title>Orb-weaving spider Araneus ventricosus genome elucidates the spidroin gene catalogue.</title>
        <authorList>
            <person name="Kono N."/>
            <person name="Nakamura H."/>
            <person name="Ohtoshi R."/>
            <person name="Moran D.A.P."/>
            <person name="Shinohara A."/>
            <person name="Yoshida Y."/>
            <person name="Fujiwara M."/>
            <person name="Mori M."/>
            <person name="Tomita M."/>
            <person name="Arakawa K."/>
        </authorList>
    </citation>
    <scope>NUCLEOTIDE SEQUENCE [LARGE SCALE GENOMIC DNA]</scope>
</reference>
<feature type="non-terminal residue" evidence="1">
    <location>
        <position position="1"/>
    </location>
</feature>
<protein>
    <submittedName>
        <fullName evidence="1">Uncharacterized protein</fullName>
    </submittedName>
</protein>
<proteinExistence type="predicted"/>
<evidence type="ECO:0000313" key="2">
    <source>
        <dbReference type="Proteomes" id="UP000499080"/>
    </source>
</evidence>
<name>A0A4Y2V0B5_ARAVE</name>
<evidence type="ECO:0000313" key="1">
    <source>
        <dbReference type="EMBL" id="GBO17972.1"/>
    </source>
</evidence>
<sequence length="43" mass="4856">SSADSVKESSLQSVRFLEISRPDTIHFRRPASFSRGPITPPWL</sequence>